<evidence type="ECO:0000313" key="3">
    <source>
        <dbReference type="Proteomes" id="UP000537204"/>
    </source>
</evidence>
<accession>A0A7W8ZJH8</accession>
<comment type="caution">
    <text evidence="2">The sequence shown here is derived from an EMBL/GenBank/DDBJ whole genome shotgun (WGS) entry which is preliminary data.</text>
</comment>
<gene>
    <name evidence="2" type="ORF">HDE68_000865</name>
</gene>
<feature type="transmembrane region" description="Helical" evidence="1">
    <location>
        <begin position="20"/>
        <end position="42"/>
    </location>
</feature>
<feature type="transmembrane region" description="Helical" evidence="1">
    <location>
        <begin position="63"/>
        <end position="85"/>
    </location>
</feature>
<dbReference type="AlphaFoldDB" id="A0A7W8ZJH8"/>
<evidence type="ECO:0000256" key="1">
    <source>
        <dbReference type="SAM" id="Phobius"/>
    </source>
</evidence>
<sequence length="110" mass="12722">MVSDGPQLNPMIFKLKRLVNIPPFFLLVSRCCNYLIIINLLGCFQELNKTLLDLGSSCNIVDYGYFFVFFLVKFSLFGNFCTSFVPQIDYLLSPNSIRNACLLYMLIYTY</sequence>
<evidence type="ECO:0000313" key="2">
    <source>
        <dbReference type="EMBL" id="MBB5634980.1"/>
    </source>
</evidence>
<keyword evidence="1" id="KW-1133">Transmembrane helix</keyword>
<name>A0A7W8ZJH8_9SPHI</name>
<proteinExistence type="predicted"/>
<protein>
    <submittedName>
        <fullName evidence="2">Uncharacterized protein</fullName>
    </submittedName>
</protein>
<dbReference type="EMBL" id="JACHCE010000001">
    <property type="protein sequence ID" value="MBB5634980.1"/>
    <property type="molecule type" value="Genomic_DNA"/>
</dbReference>
<organism evidence="2 3">
    <name type="scientific">Pedobacter cryoconitis</name>
    <dbReference type="NCBI Taxonomy" id="188932"/>
    <lineage>
        <taxon>Bacteria</taxon>
        <taxon>Pseudomonadati</taxon>
        <taxon>Bacteroidota</taxon>
        <taxon>Sphingobacteriia</taxon>
        <taxon>Sphingobacteriales</taxon>
        <taxon>Sphingobacteriaceae</taxon>
        <taxon>Pedobacter</taxon>
    </lineage>
</organism>
<dbReference type="Proteomes" id="UP000537204">
    <property type="component" value="Unassembled WGS sequence"/>
</dbReference>
<keyword evidence="1" id="KW-0812">Transmembrane</keyword>
<keyword evidence="1" id="KW-0472">Membrane</keyword>
<reference evidence="2 3" key="1">
    <citation type="submission" date="2020-08" db="EMBL/GenBank/DDBJ databases">
        <title>Genomic Encyclopedia of Type Strains, Phase IV (KMG-V): Genome sequencing to study the core and pangenomes of soil and plant-associated prokaryotes.</title>
        <authorList>
            <person name="Whitman W."/>
        </authorList>
    </citation>
    <scope>NUCLEOTIDE SEQUENCE [LARGE SCALE GENOMIC DNA]</scope>
    <source>
        <strain evidence="2 3">S3M1</strain>
    </source>
</reference>